<accession>A0A1Y2GH47</accession>
<reference evidence="1 2" key="1">
    <citation type="submission" date="2016-07" db="EMBL/GenBank/DDBJ databases">
        <title>Pervasive Adenine N6-methylation of Active Genes in Fungi.</title>
        <authorList>
            <consortium name="DOE Joint Genome Institute"/>
            <person name="Mondo S.J."/>
            <person name="Dannebaum R.O."/>
            <person name="Kuo R.C."/>
            <person name="Labutti K."/>
            <person name="Haridas S."/>
            <person name="Kuo A."/>
            <person name="Salamov A."/>
            <person name="Ahrendt S.R."/>
            <person name="Lipzen A."/>
            <person name="Sullivan W."/>
            <person name="Andreopoulos W.B."/>
            <person name="Clum A."/>
            <person name="Lindquist E."/>
            <person name="Daum C."/>
            <person name="Ramamoorthy G.K."/>
            <person name="Gryganskyi A."/>
            <person name="Culley D."/>
            <person name="Magnuson J.K."/>
            <person name="James T.Y."/>
            <person name="O'Malley M.A."/>
            <person name="Stajich J.E."/>
            <person name="Spatafora J.W."/>
            <person name="Visel A."/>
            <person name="Grigoriev I.V."/>
        </authorList>
    </citation>
    <scope>NUCLEOTIDE SEQUENCE [LARGE SCALE GENOMIC DNA]</scope>
    <source>
        <strain evidence="1 2">NRRL 3116</strain>
    </source>
</reference>
<dbReference type="RefSeq" id="XP_021879380.1">
    <property type="nucleotide sequence ID" value="XM_022024924.1"/>
</dbReference>
<gene>
    <name evidence="1" type="ORF">BCR41DRAFT_357564</name>
</gene>
<evidence type="ECO:0000313" key="2">
    <source>
        <dbReference type="Proteomes" id="UP000193648"/>
    </source>
</evidence>
<evidence type="ECO:0000313" key="1">
    <source>
        <dbReference type="EMBL" id="ORZ10659.1"/>
    </source>
</evidence>
<sequence>MIYLCCISSWDLYPFVTPKEIKFVPPSSALSLSFLQKVFSSTNIFRHTDRVNTFMALKRRALVRLCF</sequence>
<dbReference type="GeneID" id="33566768"/>
<organism evidence="1 2">
    <name type="scientific">Lobosporangium transversale</name>
    <dbReference type="NCBI Taxonomy" id="64571"/>
    <lineage>
        <taxon>Eukaryota</taxon>
        <taxon>Fungi</taxon>
        <taxon>Fungi incertae sedis</taxon>
        <taxon>Mucoromycota</taxon>
        <taxon>Mortierellomycotina</taxon>
        <taxon>Mortierellomycetes</taxon>
        <taxon>Mortierellales</taxon>
        <taxon>Mortierellaceae</taxon>
        <taxon>Lobosporangium</taxon>
    </lineage>
</organism>
<comment type="caution">
    <text evidence="1">The sequence shown here is derived from an EMBL/GenBank/DDBJ whole genome shotgun (WGS) entry which is preliminary data.</text>
</comment>
<dbReference type="Proteomes" id="UP000193648">
    <property type="component" value="Unassembled WGS sequence"/>
</dbReference>
<keyword evidence="2" id="KW-1185">Reference proteome</keyword>
<dbReference type="AlphaFoldDB" id="A0A1Y2GH47"/>
<dbReference type="InParanoid" id="A0A1Y2GH47"/>
<name>A0A1Y2GH47_9FUNG</name>
<proteinExistence type="predicted"/>
<protein>
    <submittedName>
        <fullName evidence="1">Uncharacterized protein</fullName>
    </submittedName>
</protein>
<dbReference type="EMBL" id="MCFF01000030">
    <property type="protein sequence ID" value="ORZ10659.1"/>
    <property type="molecule type" value="Genomic_DNA"/>
</dbReference>